<dbReference type="Pfam" id="PF03334">
    <property type="entry name" value="PhaG_MnhG_YufB"/>
    <property type="match status" value="1"/>
</dbReference>
<evidence type="ECO:0000256" key="1">
    <source>
        <dbReference type="ARBA" id="ARBA00008404"/>
    </source>
</evidence>
<organism evidence="3 4">
    <name type="scientific">Oscillochloris trichoides DG-6</name>
    <dbReference type="NCBI Taxonomy" id="765420"/>
    <lineage>
        <taxon>Bacteria</taxon>
        <taxon>Bacillati</taxon>
        <taxon>Chloroflexota</taxon>
        <taxon>Chloroflexia</taxon>
        <taxon>Chloroflexales</taxon>
        <taxon>Chloroflexineae</taxon>
        <taxon>Oscillochloridaceae</taxon>
        <taxon>Oscillochloris</taxon>
    </lineage>
</organism>
<proteinExistence type="inferred from homology"/>
<evidence type="ECO:0000256" key="2">
    <source>
        <dbReference type="SAM" id="Phobius"/>
    </source>
</evidence>
<comment type="similarity">
    <text evidence="1">Belongs to the CPA3 antiporters (TC 2.A.63) subunit G family.</text>
</comment>
<accession>E1IAP6</accession>
<feature type="transmembrane region" description="Helical" evidence="2">
    <location>
        <begin position="63"/>
        <end position="83"/>
    </location>
</feature>
<dbReference type="InterPro" id="IPR005133">
    <property type="entry name" value="PhaG_MnhG_YufB"/>
</dbReference>
<protein>
    <submittedName>
        <fullName evidence="3">Monovalent cation/proton antiporter, MnhG/PhaG subunit</fullName>
    </submittedName>
</protein>
<keyword evidence="2" id="KW-0812">Transmembrane</keyword>
<comment type="caution">
    <text evidence="3">The sequence shown here is derived from an EMBL/GenBank/DDBJ whole genome shotgun (WGS) entry which is preliminary data.</text>
</comment>
<dbReference type="AlphaFoldDB" id="E1IAP6"/>
<evidence type="ECO:0000313" key="3">
    <source>
        <dbReference type="EMBL" id="EFO81725.1"/>
    </source>
</evidence>
<feature type="transmembrane region" description="Helical" evidence="2">
    <location>
        <begin position="37"/>
        <end position="57"/>
    </location>
</feature>
<dbReference type="STRING" id="765420.OSCT_0397"/>
<dbReference type="eggNOG" id="COG1320">
    <property type="taxonomic scope" value="Bacteria"/>
</dbReference>
<dbReference type="NCBIfam" id="TIGR01300">
    <property type="entry name" value="CPA3_mnhG_phaG"/>
    <property type="match status" value="1"/>
</dbReference>
<dbReference type="GO" id="GO:0015385">
    <property type="term" value="F:sodium:proton antiporter activity"/>
    <property type="evidence" value="ECO:0007669"/>
    <property type="project" value="TreeGrafter"/>
</dbReference>
<keyword evidence="4" id="KW-1185">Reference proteome</keyword>
<keyword evidence="2" id="KW-1133">Transmembrane helix</keyword>
<evidence type="ECO:0000313" key="4">
    <source>
        <dbReference type="Proteomes" id="UP000054010"/>
    </source>
</evidence>
<name>E1IAP6_9CHLR</name>
<gene>
    <name evidence="3" type="ORF">OSCT_0397</name>
</gene>
<dbReference type="Proteomes" id="UP000054010">
    <property type="component" value="Unassembled WGS sequence"/>
</dbReference>
<dbReference type="EMBL" id="ADVR01000006">
    <property type="protein sequence ID" value="EFO81725.1"/>
    <property type="molecule type" value="Genomic_DNA"/>
</dbReference>
<reference evidence="3 4" key="1">
    <citation type="journal article" date="2011" name="J. Bacteriol.">
        <title>Draft genome sequence of the anoxygenic filamentous phototrophic bacterium Oscillochloris trichoides subsp. DG-6.</title>
        <authorList>
            <person name="Kuznetsov B.B."/>
            <person name="Ivanovsky R.N."/>
            <person name="Keppen O.I."/>
            <person name="Sukhacheva M.V."/>
            <person name="Bumazhkin B.K."/>
            <person name="Patutina E.O."/>
            <person name="Beletsky A.V."/>
            <person name="Mardanov A.V."/>
            <person name="Baslerov R.V."/>
            <person name="Panteleeva A.N."/>
            <person name="Kolganova T.V."/>
            <person name="Ravin N.V."/>
            <person name="Skryabin K.G."/>
        </authorList>
    </citation>
    <scope>NUCLEOTIDE SEQUENCE [LARGE SCALE GENOMIC DNA]</scope>
    <source>
        <strain evidence="3 4">DG-6</strain>
    </source>
</reference>
<keyword evidence="2" id="KW-0472">Membrane</keyword>
<dbReference type="PANTHER" id="PTHR34703">
    <property type="entry name" value="ANTIPORTER SUBUNIT MNHG2-RELATED"/>
    <property type="match status" value="1"/>
</dbReference>
<dbReference type="HOGENOM" id="CLU_121334_0_0_0"/>
<dbReference type="PANTHER" id="PTHR34703:SF1">
    <property type="entry name" value="ANTIPORTER SUBUNIT MNHG2-RELATED"/>
    <property type="match status" value="1"/>
</dbReference>
<feature type="transmembrane region" description="Helical" evidence="2">
    <location>
        <begin position="6"/>
        <end position="25"/>
    </location>
</feature>
<sequence length="115" mass="12225">MIEIITIGLTATGVFFTLIAAIGLLRLPDLYTRGHAVGKAGTLGVIGILLGVAFTIGDFVTGLKLLALIVFFFLTAPVATHMLERAAFLRGVQPIAKTQPNDLAGRYDEATRRLG</sequence>
<dbReference type="NCBIfam" id="NF009314">
    <property type="entry name" value="PRK12674.1-2"/>
    <property type="match status" value="1"/>
</dbReference>